<gene>
    <name evidence="3" type="ORF">BDK51DRAFT_37417</name>
</gene>
<dbReference type="Pfam" id="PF12937">
    <property type="entry name" value="F-box-like"/>
    <property type="match status" value="1"/>
</dbReference>
<name>A0A4P9WG91_9FUNG</name>
<keyword evidence="4" id="KW-1185">Reference proteome</keyword>
<evidence type="ECO:0000313" key="3">
    <source>
        <dbReference type="EMBL" id="RKO89476.1"/>
    </source>
</evidence>
<dbReference type="Gene3D" id="3.80.10.10">
    <property type="entry name" value="Ribonuclease Inhibitor"/>
    <property type="match status" value="1"/>
</dbReference>
<evidence type="ECO:0000313" key="4">
    <source>
        <dbReference type="Proteomes" id="UP000269721"/>
    </source>
</evidence>
<protein>
    <recommendedName>
        <fullName evidence="2">F-box domain-containing protein</fullName>
    </recommendedName>
</protein>
<dbReference type="OrthoDB" id="421226at2759"/>
<dbReference type="SUPFAM" id="SSF81383">
    <property type="entry name" value="F-box domain"/>
    <property type="match status" value="1"/>
</dbReference>
<dbReference type="Gene3D" id="1.20.1280.50">
    <property type="match status" value="1"/>
</dbReference>
<dbReference type="EMBL" id="KZ996068">
    <property type="protein sequence ID" value="RKO89476.1"/>
    <property type="molecule type" value="Genomic_DNA"/>
</dbReference>
<dbReference type="AlphaFoldDB" id="A0A4P9WG91"/>
<dbReference type="InterPro" id="IPR036047">
    <property type="entry name" value="F-box-like_dom_sf"/>
</dbReference>
<reference evidence="4" key="1">
    <citation type="journal article" date="2018" name="Nat. Microbiol.">
        <title>Leveraging single-cell genomics to expand the fungal tree of life.</title>
        <authorList>
            <person name="Ahrendt S.R."/>
            <person name="Quandt C.A."/>
            <person name="Ciobanu D."/>
            <person name="Clum A."/>
            <person name="Salamov A."/>
            <person name="Andreopoulos B."/>
            <person name="Cheng J.F."/>
            <person name="Woyke T."/>
            <person name="Pelin A."/>
            <person name="Henrissat B."/>
            <person name="Reynolds N.K."/>
            <person name="Benny G.L."/>
            <person name="Smith M.E."/>
            <person name="James T.Y."/>
            <person name="Grigoriev I.V."/>
        </authorList>
    </citation>
    <scope>NUCLEOTIDE SEQUENCE [LARGE SCALE GENOMIC DNA]</scope>
</reference>
<dbReference type="InterPro" id="IPR032675">
    <property type="entry name" value="LRR_dom_sf"/>
</dbReference>
<dbReference type="SUPFAM" id="SSF52047">
    <property type="entry name" value="RNI-like"/>
    <property type="match status" value="1"/>
</dbReference>
<dbReference type="InterPro" id="IPR001810">
    <property type="entry name" value="F-box_dom"/>
</dbReference>
<dbReference type="Proteomes" id="UP000269721">
    <property type="component" value="Unassembled WGS sequence"/>
</dbReference>
<sequence length="555" mass="60238">MSTPSPAADIAAEADAEEVGGGFSIPPRRRPSPRLPTELLRQVFKGLPDSRAVTDGCCDLRSAALVCRSWNPAASERLWTHVVLTSPLKVRLFTRSISGGTSAATHAATARTLDLNINDWDAVENFAGFVHLLKGLRVFAAFCRPVDSTKAIERPRFGLPIAVVAALLSSCPTLEVLYIPTATLLPSGWESDAKGCVDGGMNVDVDVDVDDESDVDDDLDVNDNDGDSDSDGDGDIDVDVDVDFDVDFNVDVDGDGEEDVATALSLGFDLAAVVRGVGRLKGLRIQGGTCSSKDRWFRNLLLRSVGPPLVELGLSSNVAEKVLTVPDSQADALPNLEVVEAEGHVTSLVPWLIKLRPPLRRLVLSNELCESQIQLAPLLRACPSISDLDLSTAYDITDATLELLHDHPPLTALTLEITRVGAHGQRRAGFTSNGFQRFLRVRGSHLTFLNIADNSFTNAELLACVACIGQTSSMLKILILQTPDLRRSHLGLDEVAFLADLKQGCPILRYVELAISYYDDSHVTEEARRFLADIMLDISCITDQLTREVLMHKYM</sequence>
<feature type="region of interest" description="Disordered" evidence="1">
    <location>
        <begin position="1"/>
        <end position="34"/>
    </location>
</feature>
<evidence type="ECO:0000256" key="1">
    <source>
        <dbReference type="SAM" id="MobiDB-lite"/>
    </source>
</evidence>
<feature type="domain" description="F-box" evidence="2">
    <location>
        <begin position="34"/>
        <end position="84"/>
    </location>
</feature>
<proteinExistence type="predicted"/>
<feature type="region of interest" description="Disordered" evidence="1">
    <location>
        <begin position="212"/>
        <end position="237"/>
    </location>
</feature>
<accession>A0A4P9WG91</accession>
<organism evidence="3 4">
    <name type="scientific">Blyttiomyces helicus</name>
    <dbReference type="NCBI Taxonomy" id="388810"/>
    <lineage>
        <taxon>Eukaryota</taxon>
        <taxon>Fungi</taxon>
        <taxon>Fungi incertae sedis</taxon>
        <taxon>Chytridiomycota</taxon>
        <taxon>Chytridiomycota incertae sedis</taxon>
        <taxon>Chytridiomycetes</taxon>
        <taxon>Chytridiomycetes incertae sedis</taxon>
        <taxon>Blyttiomyces</taxon>
    </lineage>
</organism>
<evidence type="ECO:0000259" key="2">
    <source>
        <dbReference type="Pfam" id="PF12937"/>
    </source>
</evidence>